<sequence>MLACWPTTNTTFKLLLLHQNICGLLNYISEIQIIDPHFTVPRSAFSPCLMLATLLTRRQTDCITLVHIQASPKLI</sequence>
<dbReference type="EMBL" id="GBXM01020345">
    <property type="protein sequence ID" value="JAH88232.1"/>
    <property type="molecule type" value="Transcribed_RNA"/>
</dbReference>
<reference evidence="1" key="2">
    <citation type="journal article" date="2015" name="Fish Shellfish Immunol.">
        <title>Early steps in the European eel (Anguilla anguilla)-Vibrio vulnificus interaction in the gills: Role of the RtxA13 toxin.</title>
        <authorList>
            <person name="Callol A."/>
            <person name="Pajuelo D."/>
            <person name="Ebbesson L."/>
            <person name="Teles M."/>
            <person name="MacKenzie S."/>
            <person name="Amaro C."/>
        </authorList>
    </citation>
    <scope>NUCLEOTIDE SEQUENCE</scope>
</reference>
<proteinExistence type="predicted"/>
<reference evidence="1" key="1">
    <citation type="submission" date="2014-11" db="EMBL/GenBank/DDBJ databases">
        <authorList>
            <person name="Amaro Gonzalez C."/>
        </authorList>
    </citation>
    <scope>NUCLEOTIDE SEQUENCE</scope>
</reference>
<accession>A0A0E9WD24</accession>
<evidence type="ECO:0000313" key="1">
    <source>
        <dbReference type="EMBL" id="JAH88232.1"/>
    </source>
</evidence>
<dbReference type="AlphaFoldDB" id="A0A0E9WD24"/>
<organism evidence="1">
    <name type="scientific">Anguilla anguilla</name>
    <name type="common">European freshwater eel</name>
    <name type="synonym">Muraena anguilla</name>
    <dbReference type="NCBI Taxonomy" id="7936"/>
    <lineage>
        <taxon>Eukaryota</taxon>
        <taxon>Metazoa</taxon>
        <taxon>Chordata</taxon>
        <taxon>Craniata</taxon>
        <taxon>Vertebrata</taxon>
        <taxon>Euteleostomi</taxon>
        <taxon>Actinopterygii</taxon>
        <taxon>Neopterygii</taxon>
        <taxon>Teleostei</taxon>
        <taxon>Anguilliformes</taxon>
        <taxon>Anguillidae</taxon>
        <taxon>Anguilla</taxon>
    </lineage>
</organism>
<protein>
    <submittedName>
        <fullName evidence="1">Uncharacterized protein</fullName>
    </submittedName>
</protein>
<name>A0A0E9WD24_ANGAN</name>